<feature type="domain" description="RNase H type-1" evidence="1">
    <location>
        <begin position="36"/>
        <end position="111"/>
    </location>
</feature>
<gene>
    <name evidence="2" type="ORF">TIFTF001_022268</name>
</gene>
<evidence type="ECO:0000259" key="1">
    <source>
        <dbReference type="Pfam" id="PF13456"/>
    </source>
</evidence>
<dbReference type="PANTHER" id="PTHR47723">
    <property type="entry name" value="OS05G0353850 PROTEIN"/>
    <property type="match status" value="1"/>
</dbReference>
<dbReference type="AlphaFoldDB" id="A0AA88DBJ7"/>
<reference evidence="2" key="1">
    <citation type="submission" date="2023-07" db="EMBL/GenBank/DDBJ databases">
        <title>draft genome sequence of fig (Ficus carica).</title>
        <authorList>
            <person name="Takahashi T."/>
            <person name="Nishimura K."/>
        </authorList>
    </citation>
    <scope>NUCLEOTIDE SEQUENCE</scope>
</reference>
<sequence>MGDFHLCNGLDKPVTVKQKVVKIPWKPPEHGTWMINVDAAVNEALDYIGVGVVIRDGFGVVVAALARRIFGKFSPHVGDCLAVRDGLSLAHACGTKKFVVKLNVLNVVRTI</sequence>
<dbReference type="Pfam" id="PF13456">
    <property type="entry name" value="RVT_3"/>
    <property type="match status" value="1"/>
</dbReference>
<evidence type="ECO:0000313" key="2">
    <source>
        <dbReference type="EMBL" id="GMN53123.1"/>
    </source>
</evidence>
<dbReference type="Proteomes" id="UP001187192">
    <property type="component" value="Unassembled WGS sequence"/>
</dbReference>
<organism evidence="2 3">
    <name type="scientific">Ficus carica</name>
    <name type="common">Common fig</name>
    <dbReference type="NCBI Taxonomy" id="3494"/>
    <lineage>
        <taxon>Eukaryota</taxon>
        <taxon>Viridiplantae</taxon>
        <taxon>Streptophyta</taxon>
        <taxon>Embryophyta</taxon>
        <taxon>Tracheophyta</taxon>
        <taxon>Spermatophyta</taxon>
        <taxon>Magnoliopsida</taxon>
        <taxon>eudicotyledons</taxon>
        <taxon>Gunneridae</taxon>
        <taxon>Pentapetalae</taxon>
        <taxon>rosids</taxon>
        <taxon>fabids</taxon>
        <taxon>Rosales</taxon>
        <taxon>Moraceae</taxon>
        <taxon>Ficeae</taxon>
        <taxon>Ficus</taxon>
    </lineage>
</organism>
<dbReference type="InterPro" id="IPR053151">
    <property type="entry name" value="RNase_H-like"/>
</dbReference>
<dbReference type="GO" id="GO:0003676">
    <property type="term" value="F:nucleic acid binding"/>
    <property type="evidence" value="ECO:0007669"/>
    <property type="project" value="InterPro"/>
</dbReference>
<dbReference type="PANTHER" id="PTHR47723:SF21">
    <property type="entry name" value="POLYNUCLEOTIDYL TRANSFERASE, RIBONUCLEASE H-LIKE SUPERFAMILY PROTEIN"/>
    <property type="match status" value="1"/>
</dbReference>
<proteinExistence type="predicted"/>
<dbReference type="EMBL" id="BTGU01000044">
    <property type="protein sequence ID" value="GMN53123.1"/>
    <property type="molecule type" value="Genomic_DNA"/>
</dbReference>
<dbReference type="InterPro" id="IPR002156">
    <property type="entry name" value="RNaseH_domain"/>
</dbReference>
<dbReference type="GO" id="GO:0004523">
    <property type="term" value="F:RNA-DNA hybrid ribonuclease activity"/>
    <property type="evidence" value="ECO:0007669"/>
    <property type="project" value="InterPro"/>
</dbReference>
<name>A0AA88DBJ7_FICCA</name>
<accession>A0AA88DBJ7</accession>
<evidence type="ECO:0000313" key="3">
    <source>
        <dbReference type="Proteomes" id="UP001187192"/>
    </source>
</evidence>
<protein>
    <recommendedName>
        <fullName evidence="1">RNase H type-1 domain-containing protein</fullName>
    </recommendedName>
</protein>
<keyword evidence="3" id="KW-1185">Reference proteome</keyword>
<comment type="caution">
    <text evidence="2">The sequence shown here is derived from an EMBL/GenBank/DDBJ whole genome shotgun (WGS) entry which is preliminary data.</text>
</comment>